<dbReference type="EMBL" id="HBGQ01079212">
    <property type="protein sequence ID" value="CAD9505132.1"/>
    <property type="molecule type" value="Transcribed_RNA"/>
</dbReference>
<protein>
    <submittedName>
        <fullName evidence="1">Uncharacterized protein</fullName>
    </submittedName>
</protein>
<proteinExistence type="predicted"/>
<accession>A0A7S2MVZ7</accession>
<organism evidence="1">
    <name type="scientific">Alexandrium andersonii</name>
    <dbReference type="NCBI Taxonomy" id="327968"/>
    <lineage>
        <taxon>Eukaryota</taxon>
        <taxon>Sar</taxon>
        <taxon>Alveolata</taxon>
        <taxon>Dinophyceae</taxon>
        <taxon>Gonyaulacales</taxon>
        <taxon>Pyrocystaceae</taxon>
        <taxon>Alexandrium</taxon>
    </lineage>
</organism>
<sequence length="110" mass="12831">MEVLQQTPSDVMSRWQNKAGKDLLTLSEERGSTCAYSLIAKALGMMKEMKRDSFEERESVWVFVRGDVQPRRATVLEDTPEESDDVLLEYWDDDSPAERVERCLVRRMWA</sequence>
<name>A0A7S2MVZ7_9DINO</name>
<evidence type="ECO:0000313" key="1">
    <source>
        <dbReference type="EMBL" id="CAD9505132.1"/>
    </source>
</evidence>
<dbReference type="AlphaFoldDB" id="A0A7S2MVZ7"/>
<reference evidence="1" key="1">
    <citation type="submission" date="2021-01" db="EMBL/GenBank/DDBJ databases">
        <authorList>
            <person name="Corre E."/>
            <person name="Pelletier E."/>
            <person name="Niang G."/>
            <person name="Scheremetjew M."/>
            <person name="Finn R."/>
            <person name="Kale V."/>
            <person name="Holt S."/>
            <person name="Cochrane G."/>
            <person name="Meng A."/>
            <person name="Brown T."/>
            <person name="Cohen L."/>
        </authorList>
    </citation>
    <scope>NUCLEOTIDE SEQUENCE</scope>
    <source>
        <strain evidence="1">CCMP2222</strain>
    </source>
</reference>
<gene>
    <name evidence="1" type="ORF">AAND1436_LOCUS37882</name>
</gene>